<organism evidence="1">
    <name type="scientific">viral metagenome</name>
    <dbReference type="NCBI Taxonomy" id="1070528"/>
    <lineage>
        <taxon>unclassified sequences</taxon>
        <taxon>metagenomes</taxon>
        <taxon>organismal metagenomes</taxon>
    </lineage>
</organism>
<evidence type="ECO:0000313" key="1">
    <source>
        <dbReference type="EMBL" id="QJI03604.1"/>
    </source>
</evidence>
<gene>
    <name evidence="1" type="ORF">TM448B04748_0002</name>
</gene>
<accession>A0A6M3Y3M4</accession>
<reference evidence="1" key="1">
    <citation type="submission" date="2020-03" db="EMBL/GenBank/DDBJ databases">
        <title>The deep terrestrial virosphere.</title>
        <authorList>
            <person name="Holmfeldt K."/>
            <person name="Nilsson E."/>
            <person name="Simone D."/>
            <person name="Lopez-Fernandez M."/>
            <person name="Wu X."/>
            <person name="de Brujin I."/>
            <person name="Lundin D."/>
            <person name="Andersson A."/>
            <person name="Bertilsson S."/>
            <person name="Dopson M."/>
        </authorList>
    </citation>
    <scope>NUCLEOTIDE SEQUENCE</scope>
    <source>
        <strain evidence="1">TM448B04748</strain>
    </source>
</reference>
<sequence length="59" mass="6789">MEEYAYKIELWFNEDAELIHVESTEPMSLQALNEHLVVGVLFLAKEMSKPEPRVAGVKK</sequence>
<name>A0A6M3Y3M4_9ZZZZ</name>
<dbReference type="EMBL" id="MT145103">
    <property type="protein sequence ID" value="QJI03604.1"/>
    <property type="molecule type" value="Genomic_DNA"/>
</dbReference>
<protein>
    <submittedName>
        <fullName evidence="1">Uncharacterized protein</fullName>
    </submittedName>
</protein>
<proteinExistence type="predicted"/>
<dbReference type="AlphaFoldDB" id="A0A6M3Y3M4"/>